<evidence type="ECO:0000256" key="6">
    <source>
        <dbReference type="ARBA" id="ARBA00023136"/>
    </source>
</evidence>
<evidence type="ECO:0000313" key="9">
    <source>
        <dbReference type="EMBL" id="GIH29315.1"/>
    </source>
</evidence>
<feature type="transmembrane region" description="Helical" evidence="7">
    <location>
        <begin position="81"/>
        <end position="100"/>
    </location>
</feature>
<dbReference type="Proteomes" id="UP000640052">
    <property type="component" value="Unassembled WGS sequence"/>
</dbReference>
<feature type="transmembrane region" description="Helical" evidence="7">
    <location>
        <begin position="211"/>
        <end position="233"/>
    </location>
</feature>
<accession>A0A919UVD6</accession>
<feature type="transmembrane region" description="Helical" evidence="7">
    <location>
        <begin position="139"/>
        <end position="161"/>
    </location>
</feature>
<feature type="transmembrane region" description="Helical" evidence="7">
    <location>
        <begin position="299"/>
        <end position="316"/>
    </location>
</feature>
<evidence type="ECO:0000256" key="3">
    <source>
        <dbReference type="ARBA" id="ARBA00022448"/>
    </source>
</evidence>
<feature type="transmembrane region" description="Helical" evidence="7">
    <location>
        <begin position="17"/>
        <end position="37"/>
    </location>
</feature>
<evidence type="ECO:0000256" key="4">
    <source>
        <dbReference type="ARBA" id="ARBA00022692"/>
    </source>
</evidence>
<reference evidence="9" key="1">
    <citation type="submission" date="2021-01" db="EMBL/GenBank/DDBJ databases">
        <title>Whole genome shotgun sequence of Acrocarpospora phusangensis NBRC 108782.</title>
        <authorList>
            <person name="Komaki H."/>
            <person name="Tamura T."/>
        </authorList>
    </citation>
    <scope>NUCLEOTIDE SEQUENCE</scope>
    <source>
        <strain evidence="9">NBRC 108782</strain>
    </source>
</reference>
<dbReference type="PROSITE" id="PS50850">
    <property type="entry name" value="MFS"/>
    <property type="match status" value="1"/>
</dbReference>
<evidence type="ECO:0000256" key="2">
    <source>
        <dbReference type="ARBA" id="ARBA00008335"/>
    </source>
</evidence>
<keyword evidence="4 7" id="KW-0812">Transmembrane</keyword>
<comment type="similarity">
    <text evidence="2">Belongs to the major facilitator superfamily.</text>
</comment>
<feature type="transmembrane region" description="Helical" evidence="7">
    <location>
        <begin position="106"/>
        <end position="127"/>
    </location>
</feature>
<keyword evidence="10" id="KW-1185">Reference proteome</keyword>
<dbReference type="GO" id="GO:0005886">
    <property type="term" value="C:plasma membrane"/>
    <property type="evidence" value="ECO:0007669"/>
    <property type="project" value="UniProtKB-SubCell"/>
</dbReference>
<dbReference type="Gene3D" id="1.20.1250.20">
    <property type="entry name" value="MFS general substrate transporter like domains"/>
    <property type="match status" value="2"/>
</dbReference>
<keyword evidence="3" id="KW-0813">Transport</keyword>
<dbReference type="AlphaFoldDB" id="A0A919UVD6"/>
<keyword evidence="5 7" id="KW-1133">Transmembrane helix</keyword>
<dbReference type="Pfam" id="PF07690">
    <property type="entry name" value="MFS_1"/>
    <property type="match status" value="2"/>
</dbReference>
<dbReference type="PANTHER" id="PTHR23514:SF3">
    <property type="entry name" value="BYPASS OF STOP CODON PROTEIN 6"/>
    <property type="match status" value="1"/>
</dbReference>
<sequence length="387" mass="39657">MTTRIQAITFTRDRPTWLIYLILATFSTYLYGLSAAIPLLRAELGVTQAVAGLHATGMAVGGILTGLAIPRITARIGRRAACWTGIAGMNVGMLIVAFGQSLPITLLGYTVAAGMAGMTLFISMAVLTDHHGAAGPAAISEANAVGVLPGIVASFAFSVLASSALGWRAALFVPIVLSALLALTMGRVWVPERPVAPVAEGGPRLPFGVRFHLAGVVLLCCVALEFAFNMWAAELLAQRTGLSPATAATGLTAMLIGIALGRLTGVQLALRFPVHQMLIGALLLALTGWAVFWSSTVPVVAYAGLVITGLGISLHFPMALSRMIEASGGRPDQASGAASVWAALGAGASPLVLGALGDGFGTHTAFLLAPVLIGLATGSVLSSRQRS</sequence>
<dbReference type="SUPFAM" id="SSF103473">
    <property type="entry name" value="MFS general substrate transporter"/>
    <property type="match status" value="1"/>
</dbReference>
<name>A0A919UVD6_9ACTN</name>
<dbReference type="InterPro" id="IPR011701">
    <property type="entry name" value="MFS"/>
</dbReference>
<feature type="transmembrane region" description="Helical" evidence="7">
    <location>
        <begin position="277"/>
        <end position="293"/>
    </location>
</feature>
<feature type="transmembrane region" description="Helical" evidence="7">
    <location>
        <begin position="245"/>
        <end position="265"/>
    </location>
</feature>
<dbReference type="RefSeq" id="WP_204045924.1">
    <property type="nucleotide sequence ID" value="NZ_BOOA01000119.1"/>
</dbReference>
<evidence type="ECO:0000256" key="1">
    <source>
        <dbReference type="ARBA" id="ARBA00004651"/>
    </source>
</evidence>
<dbReference type="EMBL" id="BOOA01000119">
    <property type="protein sequence ID" value="GIH29315.1"/>
    <property type="molecule type" value="Genomic_DNA"/>
</dbReference>
<feature type="transmembrane region" description="Helical" evidence="7">
    <location>
        <begin position="167"/>
        <end position="190"/>
    </location>
</feature>
<dbReference type="GO" id="GO:0022857">
    <property type="term" value="F:transmembrane transporter activity"/>
    <property type="evidence" value="ECO:0007669"/>
    <property type="project" value="InterPro"/>
</dbReference>
<dbReference type="PANTHER" id="PTHR23514">
    <property type="entry name" value="BYPASS OF STOP CODON PROTEIN 6"/>
    <property type="match status" value="1"/>
</dbReference>
<dbReference type="InterPro" id="IPR051788">
    <property type="entry name" value="MFS_Transporter"/>
</dbReference>
<protein>
    <recommendedName>
        <fullName evidence="8">Major facilitator superfamily (MFS) profile domain-containing protein</fullName>
    </recommendedName>
</protein>
<evidence type="ECO:0000313" key="10">
    <source>
        <dbReference type="Proteomes" id="UP000640052"/>
    </source>
</evidence>
<feature type="transmembrane region" description="Helical" evidence="7">
    <location>
        <begin position="363"/>
        <end position="381"/>
    </location>
</feature>
<evidence type="ECO:0000259" key="8">
    <source>
        <dbReference type="PROSITE" id="PS50850"/>
    </source>
</evidence>
<proteinExistence type="inferred from homology"/>
<feature type="domain" description="Major facilitator superfamily (MFS) profile" evidence="8">
    <location>
        <begin position="1"/>
        <end position="387"/>
    </location>
</feature>
<feature type="transmembrane region" description="Helical" evidence="7">
    <location>
        <begin position="49"/>
        <end position="69"/>
    </location>
</feature>
<dbReference type="InterPro" id="IPR020846">
    <property type="entry name" value="MFS_dom"/>
</dbReference>
<feature type="transmembrane region" description="Helical" evidence="7">
    <location>
        <begin position="337"/>
        <end position="357"/>
    </location>
</feature>
<organism evidence="9 10">
    <name type="scientific">Acrocarpospora phusangensis</name>
    <dbReference type="NCBI Taxonomy" id="1070424"/>
    <lineage>
        <taxon>Bacteria</taxon>
        <taxon>Bacillati</taxon>
        <taxon>Actinomycetota</taxon>
        <taxon>Actinomycetes</taxon>
        <taxon>Streptosporangiales</taxon>
        <taxon>Streptosporangiaceae</taxon>
        <taxon>Acrocarpospora</taxon>
    </lineage>
</organism>
<keyword evidence="6 7" id="KW-0472">Membrane</keyword>
<comment type="subcellular location">
    <subcellularLocation>
        <location evidence="1">Cell membrane</location>
        <topology evidence="1">Multi-pass membrane protein</topology>
    </subcellularLocation>
</comment>
<dbReference type="InterPro" id="IPR036259">
    <property type="entry name" value="MFS_trans_sf"/>
</dbReference>
<comment type="caution">
    <text evidence="9">The sequence shown here is derived from an EMBL/GenBank/DDBJ whole genome shotgun (WGS) entry which is preliminary data.</text>
</comment>
<evidence type="ECO:0000256" key="7">
    <source>
        <dbReference type="SAM" id="Phobius"/>
    </source>
</evidence>
<evidence type="ECO:0000256" key="5">
    <source>
        <dbReference type="ARBA" id="ARBA00022989"/>
    </source>
</evidence>
<gene>
    <name evidence="9" type="ORF">Aph01nite_76250</name>
</gene>